<reference evidence="2" key="1">
    <citation type="submission" date="2021-02" db="EMBL/GenBank/DDBJ databases">
        <authorList>
            <person name="Nowell W R."/>
        </authorList>
    </citation>
    <scope>NUCLEOTIDE SEQUENCE</scope>
</reference>
<dbReference type="Proteomes" id="UP000681967">
    <property type="component" value="Unassembled WGS sequence"/>
</dbReference>
<gene>
    <name evidence="2" type="ORF">BYL167_LOCUS25380</name>
</gene>
<comment type="caution">
    <text evidence="2">The sequence shown here is derived from an EMBL/GenBank/DDBJ whole genome shotgun (WGS) entry which is preliminary data.</text>
</comment>
<feature type="coiled-coil region" evidence="1">
    <location>
        <begin position="50"/>
        <end position="81"/>
    </location>
</feature>
<name>A0A8S2SW60_9BILA</name>
<evidence type="ECO:0000313" key="2">
    <source>
        <dbReference type="EMBL" id="CAF4246549.1"/>
    </source>
</evidence>
<protein>
    <submittedName>
        <fullName evidence="2">Uncharacterized protein</fullName>
    </submittedName>
</protein>
<evidence type="ECO:0000256" key="1">
    <source>
        <dbReference type="SAM" id="Coils"/>
    </source>
</evidence>
<feature type="non-terminal residue" evidence="2">
    <location>
        <position position="1"/>
    </location>
</feature>
<proteinExistence type="predicted"/>
<dbReference type="AlphaFoldDB" id="A0A8S2SW60"/>
<evidence type="ECO:0000313" key="3">
    <source>
        <dbReference type="Proteomes" id="UP000681967"/>
    </source>
</evidence>
<sequence>GVDCFELPRFRKYRFRYEKTKECVCKDEDEWCEQIIADINEKMDAKRHVSEQEKTEIDEIQKQSEILLEDVKKELEILVQQRDRKIHMI</sequence>
<keyword evidence="1" id="KW-0175">Coiled coil</keyword>
<dbReference type="EMBL" id="CAJOBH010025311">
    <property type="protein sequence ID" value="CAF4246549.1"/>
    <property type="molecule type" value="Genomic_DNA"/>
</dbReference>
<organism evidence="2 3">
    <name type="scientific">Rotaria magnacalcarata</name>
    <dbReference type="NCBI Taxonomy" id="392030"/>
    <lineage>
        <taxon>Eukaryota</taxon>
        <taxon>Metazoa</taxon>
        <taxon>Spiralia</taxon>
        <taxon>Gnathifera</taxon>
        <taxon>Rotifera</taxon>
        <taxon>Eurotatoria</taxon>
        <taxon>Bdelloidea</taxon>
        <taxon>Philodinida</taxon>
        <taxon>Philodinidae</taxon>
        <taxon>Rotaria</taxon>
    </lineage>
</organism>
<accession>A0A8S2SW60</accession>